<sequence>MPALAANWVLLLVGDSFSFREKFMAFRGLGIKNEIETASGNEKHKLNEGVSTIEVPRRREIKVNISGIKGVRKKETVEVKALAPFAAKSFSELGLPPLLVERLEREGNEVSTDVQAAAIPPILKNNDVVNQSYTGPGKRWLIFFPYSQKCDHLRRMFRDKMDIEAVIVLDLKIRDWCNNLEKIRQALKRKGLLKRTSHPLSLDTWAD</sequence>
<keyword evidence="2" id="KW-0547">Nucleotide-binding</keyword>
<dbReference type="AlphaFoldDB" id="A0AAD1YQJ5"/>
<dbReference type="PANTHER" id="PTHR47963:SF3">
    <property type="entry name" value="DEAD-BOX ATP-DEPENDENT RNA HELICASE 47, MITOCHONDRIAL"/>
    <property type="match status" value="1"/>
</dbReference>
<dbReference type="Gene3D" id="3.40.50.300">
    <property type="entry name" value="P-loop containing nucleotide triphosphate hydrolases"/>
    <property type="match status" value="1"/>
</dbReference>
<keyword evidence="5" id="KW-0067">ATP-binding</keyword>
<evidence type="ECO:0000313" key="9">
    <source>
        <dbReference type="EMBL" id="CAI9755423.1"/>
    </source>
</evidence>
<dbReference type="GO" id="GO:0003724">
    <property type="term" value="F:RNA helicase activity"/>
    <property type="evidence" value="ECO:0007669"/>
    <property type="project" value="UniProtKB-EC"/>
</dbReference>
<dbReference type="EMBL" id="OU503037">
    <property type="protein sequence ID" value="CAI9755423.1"/>
    <property type="molecule type" value="Genomic_DNA"/>
</dbReference>
<evidence type="ECO:0000256" key="4">
    <source>
        <dbReference type="ARBA" id="ARBA00022806"/>
    </source>
</evidence>
<dbReference type="InterPro" id="IPR027417">
    <property type="entry name" value="P-loop_NTPase"/>
</dbReference>
<dbReference type="InterPro" id="IPR050547">
    <property type="entry name" value="DEAD_box_RNA_helicases"/>
</dbReference>
<feature type="short sequence motif" description="Q motif" evidence="7">
    <location>
        <begin position="88"/>
        <end position="116"/>
    </location>
</feature>
<accession>A0AAD1YQJ5</accession>
<dbReference type="Proteomes" id="UP000834106">
    <property type="component" value="Chromosome 2"/>
</dbReference>
<keyword evidence="4" id="KW-0347">Helicase</keyword>
<dbReference type="InterPro" id="IPR014014">
    <property type="entry name" value="RNA_helicase_DEAD_Q_motif"/>
</dbReference>
<organism evidence="9 10">
    <name type="scientific">Fraxinus pennsylvanica</name>
    <dbReference type="NCBI Taxonomy" id="56036"/>
    <lineage>
        <taxon>Eukaryota</taxon>
        <taxon>Viridiplantae</taxon>
        <taxon>Streptophyta</taxon>
        <taxon>Embryophyta</taxon>
        <taxon>Tracheophyta</taxon>
        <taxon>Spermatophyta</taxon>
        <taxon>Magnoliopsida</taxon>
        <taxon>eudicotyledons</taxon>
        <taxon>Gunneridae</taxon>
        <taxon>Pentapetalae</taxon>
        <taxon>asterids</taxon>
        <taxon>lamiids</taxon>
        <taxon>Lamiales</taxon>
        <taxon>Oleaceae</taxon>
        <taxon>Oleeae</taxon>
        <taxon>Fraxinus</taxon>
    </lineage>
</organism>
<evidence type="ECO:0000256" key="7">
    <source>
        <dbReference type="PROSITE-ProRule" id="PRU00552"/>
    </source>
</evidence>
<proteinExistence type="predicted"/>
<protein>
    <recommendedName>
        <fullName evidence="1">RNA helicase</fullName>
        <ecNumber evidence="1">3.6.4.13</ecNumber>
    </recommendedName>
</protein>
<evidence type="ECO:0000259" key="8">
    <source>
        <dbReference type="PROSITE" id="PS51195"/>
    </source>
</evidence>
<dbReference type="GO" id="GO:0003723">
    <property type="term" value="F:RNA binding"/>
    <property type="evidence" value="ECO:0007669"/>
    <property type="project" value="TreeGrafter"/>
</dbReference>
<evidence type="ECO:0000313" key="10">
    <source>
        <dbReference type="Proteomes" id="UP000834106"/>
    </source>
</evidence>
<name>A0AAD1YQJ5_9LAMI</name>
<evidence type="ECO:0000256" key="1">
    <source>
        <dbReference type="ARBA" id="ARBA00012552"/>
    </source>
</evidence>
<feature type="domain" description="DEAD-box RNA helicase Q" evidence="8">
    <location>
        <begin position="88"/>
        <end position="116"/>
    </location>
</feature>
<comment type="catalytic activity">
    <reaction evidence="6">
        <text>ATP + H2O = ADP + phosphate + H(+)</text>
        <dbReference type="Rhea" id="RHEA:13065"/>
        <dbReference type="ChEBI" id="CHEBI:15377"/>
        <dbReference type="ChEBI" id="CHEBI:15378"/>
        <dbReference type="ChEBI" id="CHEBI:30616"/>
        <dbReference type="ChEBI" id="CHEBI:43474"/>
        <dbReference type="ChEBI" id="CHEBI:456216"/>
        <dbReference type="EC" id="3.6.4.13"/>
    </reaction>
</comment>
<dbReference type="PROSITE" id="PS51195">
    <property type="entry name" value="Q_MOTIF"/>
    <property type="match status" value="1"/>
</dbReference>
<dbReference type="PANTHER" id="PTHR47963">
    <property type="entry name" value="DEAD-BOX ATP-DEPENDENT RNA HELICASE 47, MITOCHONDRIAL"/>
    <property type="match status" value="1"/>
</dbReference>
<dbReference type="SUPFAM" id="SSF52540">
    <property type="entry name" value="P-loop containing nucleoside triphosphate hydrolases"/>
    <property type="match status" value="1"/>
</dbReference>
<evidence type="ECO:0000256" key="6">
    <source>
        <dbReference type="ARBA" id="ARBA00047984"/>
    </source>
</evidence>
<dbReference type="GO" id="GO:0005524">
    <property type="term" value="F:ATP binding"/>
    <property type="evidence" value="ECO:0007669"/>
    <property type="project" value="UniProtKB-KW"/>
</dbReference>
<evidence type="ECO:0000256" key="3">
    <source>
        <dbReference type="ARBA" id="ARBA00022801"/>
    </source>
</evidence>
<evidence type="ECO:0000256" key="5">
    <source>
        <dbReference type="ARBA" id="ARBA00022840"/>
    </source>
</evidence>
<reference evidence="9" key="1">
    <citation type="submission" date="2023-05" db="EMBL/GenBank/DDBJ databases">
        <authorList>
            <person name="Huff M."/>
        </authorList>
    </citation>
    <scope>NUCLEOTIDE SEQUENCE</scope>
</reference>
<gene>
    <name evidence="9" type="ORF">FPE_LOCUS2854</name>
</gene>
<keyword evidence="3" id="KW-0378">Hydrolase</keyword>
<keyword evidence="10" id="KW-1185">Reference proteome</keyword>
<dbReference type="GO" id="GO:0016787">
    <property type="term" value="F:hydrolase activity"/>
    <property type="evidence" value="ECO:0007669"/>
    <property type="project" value="UniProtKB-KW"/>
</dbReference>
<evidence type="ECO:0000256" key="2">
    <source>
        <dbReference type="ARBA" id="ARBA00022741"/>
    </source>
</evidence>
<dbReference type="EC" id="3.6.4.13" evidence="1"/>